<evidence type="ECO:0000313" key="5">
    <source>
        <dbReference type="EMBL" id="KAL3724877.1"/>
    </source>
</evidence>
<dbReference type="PRINTS" id="PR00069">
    <property type="entry name" value="ALDKETRDTASE"/>
</dbReference>
<comment type="caution">
    <text evidence="5">The sequence shown here is derived from an EMBL/GenBank/DDBJ whole genome shotgun (WGS) entry which is preliminary data.</text>
</comment>
<proteinExistence type="predicted"/>
<keyword evidence="6" id="KW-1185">Reference proteome</keyword>
<name>A0ABD3JC30_EUCGL</name>
<gene>
    <name evidence="5" type="ORF">ACJRO7_029963</name>
</gene>
<dbReference type="EMBL" id="JBJKBG010000008">
    <property type="protein sequence ID" value="KAL3724877.1"/>
    <property type="molecule type" value="Genomic_DNA"/>
</dbReference>
<evidence type="ECO:0000256" key="3">
    <source>
        <dbReference type="PIRSR" id="PIRSR000097-3"/>
    </source>
</evidence>
<accession>A0ABD3JC30</accession>
<protein>
    <recommendedName>
        <fullName evidence="4">NADP-dependent oxidoreductase domain-containing protein</fullName>
    </recommendedName>
</protein>
<sequence length="273" mass="30592">MDVILSSEHRMPLIGFGTLTMPLPPHDVLTSIHAKYRHIDTATQYGTEEPLGRSIAKAVKRGLIKSRDKIFITTKLWCTDAHPNLVVPAFKNSLNWLGLEYVDLYLVHWLVRLKEGTEGTNLKGKLLPFDMKGLREAMEECSKPGLAKSIGVSNLGTKKLSQLFLHATIPPVVNQVEMNVGWQQEKLREYCREKGIHVTAWSPLAANGAPWGSLAVMENPLLKEISIVKGKTVAQGLDKIKFQMPRRRGYPGDMFSFEDGPYKSLDELWNGDA</sequence>
<dbReference type="PIRSF" id="PIRSF000097">
    <property type="entry name" value="AKR"/>
    <property type="match status" value="1"/>
</dbReference>
<feature type="binding site" evidence="2">
    <location>
        <position position="108"/>
    </location>
    <ligand>
        <name>substrate</name>
    </ligand>
</feature>
<dbReference type="AlphaFoldDB" id="A0ABD3JC30"/>
<feature type="active site" description="Proton donor" evidence="1">
    <location>
        <position position="45"/>
    </location>
</feature>
<dbReference type="InterPro" id="IPR020471">
    <property type="entry name" value="AKR"/>
</dbReference>
<evidence type="ECO:0000313" key="6">
    <source>
        <dbReference type="Proteomes" id="UP001634007"/>
    </source>
</evidence>
<reference evidence="5 6" key="1">
    <citation type="submission" date="2024-11" db="EMBL/GenBank/DDBJ databases">
        <title>Chromosome-level genome assembly of Eucalyptus globulus Labill. provides insights into its genome evolution.</title>
        <authorList>
            <person name="Li X."/>
        </authorList>
    </citation>
    <scope>NUCLEOTIDE SEQUENCE [LARGE SCALE GENOMIC DNA]</scope>
    <source>
        <strain evidence="5">CL2024</strain>
        <tissue evidence="5">Fresh tender leaves</tissue>
    </source>
</reference>
<feature type="domain" description="NADP-dependent oxidoreductase" evidence="4">
    <location>
        <begin position="33"/>
        <end position="206"/>
    </location>
</feature>
<dbReference type="InterPro" id="IPR023210">
    <property type="entry name" value="NADP_OxRdtase_dom"/>
</dbReference>
<evidence type="ECO:0000256" key="1">
    <source>
        <dbReference type="PIRSR" id="PIRSR000097-1"/>
    </source>
</evidence>
<dbReference type="SUPFAM" id="SSF51430">
    <property type="entry name" value="NAD(P)-linked oxidoreductase"/>
    <property type="match status" value="1"/>
</dbReference>
<evidence type="ECO:0000259" key="4">
    <source>
        <dbReference type="Pfam" id="PF00248"/>
    </source>
</evidence>
<dbReference type="PANTHER" id="PTHR11732">
    <property type="entry name" value="ALDO/KETO REDUCTASE"/>
    <property type="match status" value="1"/>
</dbReference>
<dbReference type="Gene3D" id="3.20.20.100">
    <property type="entry name" value="NADP-dependent oxidoreductase domain"/>
    <property type="match status" value="1"/>
</dbReference>
<dbReference type="Proteomes" id="UP001634007">
    <property type="component" value="Unassembled WGS sequence"/>
</dbReference>
<organism evidence="5 6">
    <name type="scientific">Eucalyptus globulus</name>
    <name type="common">Tasmanian blue gum</name>
    <dbReference type="NCBI Taxonomy" id="34317"/>
    <lineage>
        <taxon>Eukaryota</taxon>
        <taxon>Viridiplantae</taxon>
        <taxon>Streptophyta</taxon>
        <taxon>Embryophyta</taxon>
        <taxon>Tracheophyta</taxon>
        <taxon>Spermatophyta</taxon>
        <taxon>Magnoliopsida</taxon>
        <taxon>eudicotyledons</taxon>
        <taxon>Gunneridae</taxon>
        <taxon>Pentapetalae</taxon>
        <taxon>rosids</taxon>
        <taxon>malvids</taxon>
        <taxon>Myrtales</taxon>
        <taxon>Myrtaceae</taxon>
        <taxon>Myrtoideae</taxon>
        <taxon>Eucalypteae</taxon>
        <taxon>Eucalyptus</taxon>
    </lineage>
</organism>
<feature type="site" description="Lowers pKa of active site Tyr" evidence="3">
    <location>
        <position position="75"/>
    </location>
</feature>
<evidence type="ECO:0000256" key="2">
    <source>
        <dbReference type="PIRSR" id="PIRSR000097-2"/>
    </source>
</evidence>
<dbReference type="InterPro" id="IPR036812">
    <property type="entry name" value="NAD(P)_OxRdtase_dom_sf"/>
</dbReference>
<dbReference type="Pfam" id="PF00248">
    <property type="entry name" value="Aldo_ket_red"/>
    <property type="match status" value="1"/>
</dbReference>